<feature type="region of interest" description="Disordered" evidence="1">
    <location>
        <begin position="98"/>
        <end position="118"/>
    </location>
</feature>
<dbReference type="EMBL" id="VSSQ01088905">
    <property type="protein sequence ID" value="MPN35369.1"/>
    <property type="molecule type" value="Genomic_DNA"/>
</dbReference>
<accession>A0A645HB65</accession>
<dbReference type="AlphaFoldDB" id="A0A645HB65"/>
<name>A0A645HB65_9ZZZZ</name>
<evidence type="ECO:0000256" key="1">
    <source>
        <dbReference type="SAM" id="MobiDB-lite"/>
    </source>
</evidence>
<organism evidence="2">
    <name type="scientific">bioreactor metagenome</name>
    <dbReference type="NCBI Taxonomy" id="1076179"/>
    <lineage>
        <taxon>unclassified sequences</taxon>
        <taxon>metagenomes</taxon>
        <taxon>ecological metagenomes</taxon>
    </lineage>
</organism>
<sequence length="118" mass="13469">MLISIKECFLFLHAILLDEMQGKGRRFFMGERFRRQEDQPLHAPNAYGNVWPNQSCPAFIPRGGAAEKTCWYCVFADFHLDMPRALKVGICYWPGKAQGGRGGKDEQHTLPNNALKQK</sequence>
<feature type="compositionally biased region" description="Polar residues" evidence="1">
    <location>
        <begin position="109"/>
        <end position="118"/>
    </location>
</feature>
<reference evidence="2" key="1">
    <citation type="submission" date="2019-08" db="EMBL/GenBank/DDBJ databases">
        <authorList>
            <person name="Kucharzyk K."/>
            <person name="Murdoch R.W."/>
            <person name="Higgins S."/>
            <person name="Loffler F."/>
        </authorList>
    </citation>
    <scope>NUCLEOTIDE SEQUENCE</scope>
</reference>
<proteinExistence type="predicted"/>
<evidence type="ECO:0000313" key="2">
    <source>
        <dbReference type="EMBL" id="MPN35369.1"/>
    </source>
</evidence>
<gene>
    <name evidence="2" type="ORF">SDC9_182867</name>
</gene>
<comment type="caution">
    <text evidence="2">The sequence shown here is derived from an EMBL/GenBank/DDBJ whole genome shotgun (WGS) entry which is preliminary data.</text>
</comment>
<protein>
    <submittedName>
        <fullName evidence="2">Uncharacterized protein</fullName>
    </submittedName>
</protein>